<dbReference type="UniPathway" id="UPA00148"/>
<dbReference type="STRING" id="697281.Mahau_1231"/>
<dbReference type="GO" id="GO:0009236">
    <property type="term" value="P:cobalamin biosynthetic process"/>
    <property type="evidence" value="ECO:0007669"/>
    <property type="project" value="UniProtKB-UniPathway"/>
</dbReference>
<dbReference type="InterPro" id="IPR035996">
    <property type="entry name" value="4pyrrol_Methylase_sf"/>
</dbReference>
<dbReference type="InterPro" id="IPR014777">
    <property type="entry name" value="4pyrrole_Mease_sub1"/>
</dbReference>
<evidence type="ECO:0000313" key="7">
    <source>
        <dbReference type="EMBL" id="AEE96425.1"/>
    </source>
</evidence>
<evidence type="ECO:0000256" key="1">
    <source>
        <dbReference type="ARBA" id="ARBA00004953"/>
    </source>
</evidence>
<evidence type="ECO:0000256" key="4">
    <source>
        <dbReference type="ARBA" id="ARBA00022679"/>
    </source>
</evidence>
<comment type="pathway">
    <text evidence="1">Cofactor biosynthesis; adenosylcobalamin biosynthesis.</text>
</comment>
<dbReference type="PANTHER" id="PTHR43182">
    <property type="entry name" value="COBALT-PRECORRIN-6B C(15)-METHYLTRANSFERASE (DECARBOXYLATING)"/>
    <property type="match status" value="1"/>
</dbReference>
<reference evidence="7 8" key="2">
    <citation type="journal article" date="2011" name="Stand. Genomic Sci.">
        <title>Complete genome sequence of Mahella australiensis type strain (50-1 BON).</title>
        <authorList>
            <person name="Sikorski J."/>
            <person name="Teshima H."/>
            <person name="Nolan M."/>
            <person name="Lucas S."/>
            <person name="Hammon N."/>
            <person name="Deshpande S."/>
            <person name="Cheng J.F."/>
            <person name="Pitluck S."/>
            <person name="Liolios K."/>
            <person name="Pagani I."/>
            <person name="Ivanova N."/>
            <person name="Huntemann M."/>
            <person name="Mavromatis K."/>
            <person name="Ovchinikova G."/>
            <person name="Pati A."/>
            <person name="Tapia R."/>
            <person name="Han C."/>
            <person name="Goodwin L."/>
            <person name="Chen A."/>
            <person name="Palaniappan K."/>
            <person name="Land M."/>
            <person name="Hauser L."/>
            <person name="Ngatchou-Djao O.D."/>
            <person name="Rohde M."/>
            <person name="Pukall R."/>
            <person name="Spring S."/>
            <person name="Abt B."/>
            <person name="Goker M."/>
            <person name="Detter J.C."/>
            <person name="Woyke T."/>
            <person name="Bristow J."/>
            <person name="Markowitz V."/>
            <person name="Hugenholtz P."/>
            <person name="Eisen J.A."/>
            <person name="Kyrpides N.C."/>
            <person name="Klenk H.P."/>
            <person name="Lapidus A."/>
        </authorList>
    </citation>
    <scope>NUCLEOTIDE SEQUENCE [LARGE SCALE GENOMIC DNA]</scope>
    <source>
        <strain evidence="8">DSM 15567 / CIP 107919 / 50-1 BON</strain>
    </source>
</reference>
<dbReference type="InterPro" id="IPR050714">
    <property type="entry name" value="Cobalamin_biosynth_MTase"/>
</dbReference>
<dbReference type="Pfam" id="PF00590">
    <property type="entry name" value="TP_methylase"/>
    <property type="match status" value="1"/>
</dbReference>
<keyword evidence="8" id="KW-1185">Reference proteome</keyword>
<sequence>MYNVYVIGMGPGHEDYIVPAATKAIEQADVLVGAKRHLERFDNGRKRMIALTGDLSAVVNEIERCRQYWRVAVLVSGDPGFYSLLAFLRRYFDSEELSVIPGISSMQMLAAAVGDTWSDMAVFSAHGRSLEGLERLLSHSDKVLVLTDDVNCPAAIARFMIERGMDSFRIAVGENLSYDDQRIRVFAPYELAMCNDISPLNVMAVWR</sequence>
<dbReference type="Proteomes" id="UP000008457">
    <property type="component" value="Chromosome"/>
</dbReference>
<dbReference type="InterPro" id="IPR000878">
    <property type="entry name" value="4pyrrol_Mease"/>
</dbReference>
<dbReference type="RefSeq" id="WP_013780855.1">
    <property type="nucleotide sequence ID" value="NC_015520.1"/>
</dbReference>
<dbReference type="CDD" id="cd11644">
    <property type="entry name" value="Precorrin-6Y-MT"/>
    <property type="match status" value="1"/>
</dbReference>
<dbReference type="SUPFAM" id="SSF53790">
    <property type="entry name" value="Tetrapyrrole methylase"/>
    <property type="match status" value="1"/>
</dbReference>
<accession>F3ZW45</accession>
<dbReference type="AlphaFoldDB" id="F3ZW45"/>
<evidence type="ECO:0000313" key="8">
    <source>
        <dbReference type="Proteomes" id="UP000008457"/>
    </source>
</evidence>
<dbReference type="GO" id="GO:0008276">
    <property type="term" value="F:protein methyltransferase activity"/>
    <property type="evidence" value="ECO:0007669"/>
    <property type="project" value="InterPro"/>
</dbReference>
<dbReference type="HOGENOM" id="CLU_089162_2_0_9"/>
<feature type="domain" description="Tetrapyrrole methylase" evidence="6">
    <location>
        <begin position="4"/>
        <end position="185"/>
    </location>
</feature>
<keyword evidence="4" id="KW-0808">Transferase</keyword>
<protein>
    <submittedName>
        <fullName evidence="7">Precorrin-6y C5,15-methyltransferase (Decarboxylating), CbiE subunit</fullName>
    </submittedName>
</protein>
<evidence type="ECO:0000259" key="6">
    <source>
        <dbReference type="Pfam" id="PF00590"/>
    </source>
</evidence>
<proteinExistence type="predicted"/>
<dbReference type="Gene3D" id="3.30.950.10">
    <property type="entry name" value="Methyltransferase, Cobalt-precorrin-4 Transmethylase, Domain 2"/>
    <property type="match status" value="1"/>
</dbReference>
<dbReference type="GO" id="GO:0032259">
    <property type="term" value="P:methylation"/>
    <property type="evidence" value="ECO:0007669"/>
    <property type="project" value="UniProtKB-KW"/>
</dbReference>
<keyword evidence="5" id="KW-0949">S-adenosyl-L-methionine</keyword>
<dbReference type="NCBIfam" id="TIGR02467">
    <property type="entry name" value="CbiE"/>
    <property type="match status" value="1"/>
</dbReference>
<reference evidence="8" key="1">
    <citation type="submission" date="2010-11" db="EMBL/GenBank/DDBJ databases">
        <title>The complete genome of Mahella australiensis DSM 15567.</title>
        <authorList>
            <consortium name="US DOE Joint Genome Institute (JGI-PGF)"/>
            <person name="Lucas S."/>
            <person name="Copeland A."/>
            <person name="Lapidus A."/>
            <person name="Bruce D."/>
            <person name="Goodwin L."/>
            <person name="Pitluck S."/>
            <person name="Kyrpides N."/>
            <person name="Mavromatis K."/>
            <person name="Pagani I."/>
            <person name="Ivanova N."/>
            <person name="Teshima H."/>
            <person name="Brettin T."/>
            <person name="Detter J.C."/>
            <person name="Han C."/>
            <person name="Tapia R."/>
            <person name="Land M."/>
            <person name="Hauser L."/>
            <person name="Markowitz V."/>
            <person name="Cheng J.-F."/>
            <person name="Hugenholtz P."/>
            <person name="Woyke T."/>
            <person name="Wu D."/>
            <person name="Spring S."/>
            <person name="Pukall R."/>
            <person name="Steenblock K."/>
            <person name="Schneider S."/>
            <person name="Klenk H.-P."/>
            <person name="Eisen J.A."/>
        </authorList>
    </citation>
    <scope>NUCLEOTIDE SEQUENCE [LARGE SCALE GENOMIC DNA]</scope>
    <source>
        <strain evidence="8">DSM 15567 / CIP 107919 / 50-1 BON</strain>
    </source>
</reference>
<keyword evidence="3" id="KW-0489">Methyltransferase</keyword>
<dbReference type="Gene3D" id="3.40.1010.10">
    <property type="entry name" value="Cobalt-precorrin-4 Transmethylase, Domain 1"/>
    <property type="match status" value="1"/>
</dbReference>
<dbReference type="eggNOG" id="COG2241">
    <property type="taxonomic scope" value="Bacteria"/>
</dbReference>
<name>F3ZW45_MAHA5</name>
<keyword evidence="2" id="KW-0169">Cobalamin biosynthesis</keyword>
<dbReference type="KEGG" id="mas:Mahau_1231"/>
<evidence type="ECO:0000256" key="5">
    <source>
        <dbReference type="ARBA" id="ARBA00022691"/>
    </source>
</evidence>
<evidence type="ECO:0000256" key="3">
    <source>
        <dbReference type="ARBA" id="ARBA00022603"/>
    </source>
</evidence>
<gene>
    <name evidence="7" type="ordered locus">Mahau_1231</name>
</gene>
<organism evidence="7 8">
    <name type="scientific">Mahella australiensis (strain DSM 15567 / CIP 107919 / 50-1 BON)</name>
    <dbReference type="NCBI Taxonomy" id="697281"/>
    <lineage>
        <taxon>Bacteria</taxon>
        <taxon>Bacillati</taxon>
        <taxon>Bacillota</taxon>
        <taxon>Clostridia</taxon>
        <taxon>Thermoanaerobacterales</taxon>
        <taxon>Thermoanaerobacterales Family IV. Incertae Sedis</taxon>
        <taxon>Mahella</taxon>
    </lineage>
</organism>
<dbReference type="InterPro" id="IPR014776">
    <property type="entry name" value="4pyrrole_Mease_sub2"/>
</dbReference>
<evidence type="ECO:0000256" key="2">
    <source>
        <dbReference type="ARBA" id="ARBA00022573"/>
    </source>
</evidence>
<dbReference type="EMBL" id="CP002360">
    <property type="protein sequence ID" value="AEE96425.1"/>
    <property type="molecule type" value="Genomic_DNA"/>
</dbReference>
<dbReference type="PANTHER" id="PTHR43182:SF1">
    <property type="entry name" value="COBALT-PRECORRIN-7 C(5)-METHYLTRANSFERASE"/>
    <property type="match status" value="1"/>
</dbReference>
<dbReference type="InterPro" id="IPR012818">
    <property type="entry name" value="CbiE"/>
</dbReference>